<dbReference type="PROSITE" id="PS00018">
    <property type="entry name" value="EF_HAND_1"/>
    <property type="match status" value="1"/>
</dbReference>
<evidence type="ECO:0000313" key="5">
    <source>
        <dbReference type="Proteomes" id="UP001189429"/>
    </source>
</evidence>
<gene>
    <name evidence="4" type="ORF">PCOR1329_LOCUS48858</name>
</gene>
<keyword evidence="1" id="KW-0106">Calcium</keyword>
<evidence type="ECO:0000256" key="1">
    <source>
        <dbReference type="ARBA" id="ARBA00022837"/>
    </source>
</evidence>
<dbReference type="InterPro" id="IPR011992">
    <property type="entry name" value="EF-hand-dom_pair"/>
</dbReference>
<feature type="region of interest" description="Disordered" evidence="2">
    <location>
        <begin position="1"/>
        <end position="22"/>
    </location>
</feature>
<feature type="domain" description="EF-hand" evidence="3">
    <location>
        <begin position="70"/>
        <end position="105"/>
    </location>
</feature>
<protein>
    <recommendedName>
        <fullName evidence="3">EF-hand domain-containing protein</fullName>
    </recommendedName>
</protein>
<comment type="caution">
    <text evidence="4">The sequence shown here is derived from an EMBL/GenBank/DDBJ whole genome shotgun (WGS) entry which is preliminary data.</text>
</comment>
<keyword evidence="5" id="KW-1185">Reference proteome</keyword>
<sequence>VGNMTRRLTRLSEETPQGAGQSPAIIHTDDEDLVSLTELKHLVDSLDGIRSGTVDFSLLVASTLPPEVFRDETRVAEIFDQFDFKRQGRIGPRELQTYMAPAVERTDNRLRFYVDMIAEFDLNKDGVLDREDIRV</sequence>
<dbReference type="InterPro" id="IPR018247">
    <property type="entry name" value="EF_Hand_1_Ca_BS"/>
</dbReference>
<feature type="domain" description="EF-hand" evidence="3">
    <location>
        <begin position="108"/>
        <end position="135"/>
    </location>
</feature>
<dbReference type="Proteomes" id="UP001189429">
    <property type="component" value="Unassembled WGS sequence"/>
</dbReference>
<organism evidence="4 5">
    <name type="scientific">Prorocentrum cordatum</name>
    <dbReference type="NCBI Taxonomy" id="2364126"/>
    <lineage>
        <taxon>Eukaryota</taxon>
        <taxon>Sar</taxon>
        <taxon>Alveolata</taxon>
        <taxon>Dinophyceae</taxon>
        <taxon>Prorocentrales</taxon>
        <taxon>Prorocentraceae</taxon>
        <taxon>Prorocentrum</taxon>
    </lineage>
</organism>
<name>A0ABN9UIU9_9DINO</name>
<proteinExistence type="predicted"/>
<dbReference type="Pfam" id="PF13499">
    <property type="entry name" value="EF-hand_7"/>
    <property type="match status" value="1"/>
</dbReference>
<feature type="non-terminal residue" evidence="4">
    <location>
        <position position="1"/>
    </location>
</feature>
<reference evidence="4" key="1">
    <citation type="submission" date="2023-10" db="EMBL/GenBank/DDBJ databases">
        <authorList>
            <person name="Chen Y."/>
            <person name="Shah S."/>
            <person name="Dougan E. K."/>
            <person name="Thang M."/>
            <person name="Chan C."/>
        </authorList>
    </citation>
    <scope>NUCLEOTIDE SEQUENCE [LARGE SCALE GENOMIC DNA]</scope>
</reference>
<dbReference type="Gene3D" id="1.10.238.10">
    <property type="entry name" value="EF-hand"/>
    <property type="match status" value="1"/>
</dbReference>
<dbReference type="PROSITE" id="PS50222">
    <property type="entry name" value="EF_HAND_2"/>
    <property type="match status" value="2"/>
</dbReference>
<evidence type="ECO:0000313" key="4">
    <source>
        <dbReference type="EMBL" id="CAK0859521.1"/>
    </source>
</evidence>
<dbReference type="EMBL" id="CAUYUJ010015910">
    <property type="protein sequence ID" value="CAK0859521.1"/>
    <property type="molecule type" value="Genomic_DNA"/>
</dbReference>
<dbReference type="InterPro" id="IPR002048">
    <property type="entry name" value="EF_hand_dom"/>
</dbReference>
<evidence type="ECO:0000259" key="3">
    <source>
        <dbReference type="PROSITE" id="PS50222"/>
    </source>
</evidence>
<dbReference type="SUPFAM" id="SSF47473">
    <property type="entry name" value="EF-hand"/>
    <property type="match status" value="1"/>
</dbReference>
<evidence type="ECO:0000256" key="2">
    <source>
        <dbReference type="SAM" id="MobiDB-lite"/>
    </source>
</evidence>
<accession>A0ABN9UIU9</accession>